<comment type="caution">
    <text evidence="1">The sequence shown here is derived from an EMBL/GenBank/DDBJ whole genome shotgun (WGS) entry which is preliminary data.</text>
</comment>
<gene>
    <name evidence="1" type="ORF">WISP_108288</name>
</gene>
<accession>A0ABQ9D2D5</accession>
<name>A0ABQ9D2D5_9PASS</name>
<protein>
    <submittedName>
        <fullName evidence="1">Uncharacterized protein</fullName>
    </submittedName>
</protein>
<dbReference type="EMBL" id="WHWB01034405">
    <property type="protein sequence ID" value="KAJ7410475.1"/>
    <property type="molecule type" value="Genomic_DNA"/>
</dbReference>
<evidence type="ECO:0000313" key="1">
    <source>
        <dbReference type="EMBL" id="KAJ7410475.1"/>
    </source>
</evidence>
<keyword evidence="2" id="KW-1185">Reference proteome</keyword>
<proteinExistence type="predicted"/>
<evidence type="ECO:0000313" key="2">
    <source>
        <dbReference type="Proteomes" id="UP001145742"/>
    </source>
</evidence>
<reference evidence="1" key="1">
    <citation type="submission" date="2019-10" db="EMBL/GenBank/DDBJ databases">
        <authorList>
            <person name="Soares A.E.R."/>
            <person name="Aleixo A."/>
            <person name="Schneider P."/>
            <person name="Miyaki C.Y."/>
            <person name="Schneider M.P."/>
            <person name="Mello C."/>
            <person name="Vasconcelos A.T.R."/>
        </authorList>
    </citation>
    <scope>NUCLEOTIDE SEQUENCE</scope>
    <source>
        <tissue evidence="1">Muscle</tissue>
    </source>
</reference>
<organism evidence="1 2">
    <name type="scientific">Willisornis vidua</name>
    <name type="common">Xingu scale-backed antbird</name>
    <dbReference type="NCBI Taxonomy" id="1566151"/>
    <lineage>
        <taxon>Eukaryota</taxon>
        <taxon>Metazoa</taxon>
        <taxon>Chordata</taxon>
        <taxon>Craniata</taxon>
        <taxon>Vertebrata</taxon>
        <taxon>Euteleostomi</taxon>
        <taxon>Archelosauria</taxon>
        <taxon>Archosauria</taxon>
        <taxon>Dinosauria</taxon>
        <taxon>Saurischia</taxon>
        <taxon>Theropoda</taxon>
        <taxon>Coelurosauria</taxon>
        <taxon>Aves</taxon>
        <taxon>Neognathae</taxon>
        <taxon>Neoaves</taxon>
        <taxon>Telluraves</taxon>
        <taxon>Australaves</taxon>
        <taxon>Passeriformes</taxon>
        <taxon>Thamnophilidae</taxon>
        <taxon>Willisornis</taxon>
    </lineage>
</organism>
<dbReference type="Proteomes" id="UP001145742">
    <property type="component" value="Unassembled WGS sequence"/>
</dbReference>
<sequence>MFLAAFLEQQEDLLTLTSGAPYEIQAINRDPRQNLSRLPKNVCLAETLWYLLRPFQIISNRPYNAIAAGRGRKHFVNEGNLREVKSSNAYAHRTWCNYPICDLNPYIDNKLVTTFKIIVDEDETEKTKIEAEE</sequence>